<dbReference type="RefSeq" id="WP_050353089.1">
    <property type="nucleotide sequence ID" value="NZ_CP073011.1"/>
</dbReference>
<dbReference type="Pfam" id="PF00270">
    <property type="entry name" value="DEAD"/>
    <property type="match status" value="1"/>
</dbReference>
<dbReference type="PROSITE" id="PS51194">
    <property type="entry name" value="HELICASE_CTER"/>
    <property type="match status" value="1"/>
</dbReference>
<dbReference type="SMART" id="SM00490">
    <property type="entry name" value="HELICc"/>
    <property type="match status" value="1"/>
</dbReference>
<dbReference type="GeneID" id="66870306"/>
<reference evidence="11" key="1">
    <citation type="submission" date="2015-07" db="EMBL/GenBank/DDBJ databases">
        <title>Fjat-10053 dsm26.</title>
        <authorList>
            <person name="Liu B."/>
            <person name="Wang J."/>
            <person name="Zhu Y."/>
            <person name="Liu G."/>
            <person name="Chen Q."/>
            <person name="Chen Z."/>
            <person name="Lan J."/>
            <person name="Che J."/>
            <person name="Ge C."/>
            <person name="Shi H."/>
            <person name="Pan Z."/>
            <person name="Liu X."/>
        </authorList>
    </citation>
    <scope>NUCLEOTIDE SEQUENCE [LARGE SCALE GENOMIC DNA]</scope>
    <source>
        <strain evidence="11">DSM 26</strain>
    </source>
</reference>
<evidence type="ECO:0000313" key="11">
    <source>
        <dbReference type="Proteomes" id="UP000036780"/>
    </source>
</evidence>
<dbReference type="GO" id="GO:0033592">
    <property type="term" value="F:RNA strand annealing activity"/>
    <property type="evidence" value="ECO:0007669"/>
    <property type="project" value="TreeGrafter"/>
</dbReference>
<keyword evidence="3 10" id="KW-0347">Helicase</keyword>
<evidence type="ECO:0000256" key="4">
    <source>
        <dbReference type="ARBA" id="ARBA00022840"/>
    </source>
</evidence>
<protein>
    <submittedName>
        <fullName evidence="10">DEAD/DEAH box helicase</fullName>
    </submittedName>
</protein>
<feature type="domain" description="DEAD-box RNA helicase Q" evidence="9">
    <location>
        <begin position="3"/>
        <end position="31"/>
    </location>
</feature>
<evidence type="ECO:0000259" key="8">
    <source>
        <dbReference type="PROSITE" id="PS51194"/>
    </source>
</evidence>
<feature type="domain" description="Helicase ATP-binding" evidence="7">
    <location>
        <begin position="34"/>
        <end position="208"/>
    </location>
</feature>
<dbReference type="PATRIC" id="fig|1473.5.peg.2603"/>
<organism evidence="10 11">
    <name type="scientific">Virgibacillus pantothenticus</name>
    <dbReference type="NCBI Taxonomy" id="1473"/>
    <lineage>
        <taxon>Bacteria</taxon>
        <taxon>Bacillati</taxon>
        <taxon>Bacillota</taxon>
        <taxon>Bacilli</taxon>
        <taxon>Bacillales</taxon>
        <taxon>Bacillaceae</taxon>
        <taxon>Virgibacillus</taxon>
    </lineage>
</organism>
<evidence type="ECO:0000259" key="7">
    <source>
        <dbReference type="PROSITE" id="PS51192"/>
    </source>
</evidence>
<evidence type="ECO:0000256" key="1">
    <source>
        <dbReference type="ARBA" id="ARBA00022741"/>
    </source>
</evidence>
<name>A0A0L0QPL2_VIRPA</name>
<evidence type="ECO:0000256" key="5">
    <source>
        <dbReference type="PROSITE-ProRule" id="PRU00552"/>
    </source>
</evidence>
<dbReference type="EMBL" id="LGTO01000007">
    <property type="protein sequence ID" value="KNE20512.1"/>
    <property type="molecule type" value="Genomic_DNA"/>
</dbReference>
<proteinExistence type="predicted"/>
<dbReference type="GO" id="GO:0009409">
    <property type="term" value="P:response to cold"/>
    <property type="evidence" value="ECO:0007669"/>
    <property type="project" value="TreeGrafter"/>
</dbReference>
<feature type="domain" description="Helicase C-terminal" evidence="8">
    <location>
        <begin position="233"/>
        <end position="388"/>
    </location>
</feature>
<dbReference type="PANTHER" id="PTHR47963">
    <property type="entry name" value="DEAD-BOX ATP-DEPENDENT RNA HELICASE 47, MITOCHONDRIAL"/>
    <property type="match status" value="1"/>
</dbReference>
<dbReference type="Pfam" id="PF00271">
    <property type="entry name" value="Helicase_C"/>
    <property type="match status" value="1"/>
</dbReference>
<keyword evidence="4" id="KW-0067">ATP-binding</keyword>
<dbReference type="SUPFAM" id="SSF52540">
    <property type="entry name" value="P-loop containing nucleoside triphosphate hydrolases"/>
    <property type="match status" value="1"/>
</dbReference>
<keyword evidence="2" id="KW-0378">Hydrolase</keyword>
<dbReference type="AlphaFoldDB" id="A0A0L0QPL2"/>
<dbReference type="GO" id="GO:0016787">
    <property type="term" value="F:hydrolase activity"/>
    <property type="evidence" value="ECO:0007669"/>
    <property type="project" value="UniProtKB-KW"/>
</dbReference>
<evidence type="ECO:0000313" key="10">
    <source>
        <dbReference type="EMBL" id="KNE20512.1"/>
    </source>
</evidence>
<evidence type="ECO:0000256" key="3">
    <source>
        <dbReference type="ARBA" id="ARBA00022806"/>
    </source>
</evidence>
<dbReference type="CDD" id="cd18787">
    <property type="entry name" value="SF2_C_DEAD"/>
    <property type="match status" value="1"/>
</dbReference>
<dbReference type="PANTHER" id="PTHR47963:SF1">
    <property type="entry name" value="DEAD-BOX ATP-DEPENDENT RNA HELICASE CSHB"/>
    <property type="match status" value="1"/>
</dbReference>
<feature type="compositionally biased region" description="Basic residues" evidence="6">
    <location>
        <begin position="426"/>
        <end position="436"/>
    </location>
</feature>
<evidence type="ECO:0000259" key="9">
    <source>
        <dbReference type="PROSITE" id="PS51195"/>
    </source>
</evidence>
<dbReference type="Proteomes" id="UP000036780">
    <property type="component" value="Unassembled WGS sequence"/>
</dbReference>
<dbReference type="PROSITE" id="PS51195">
    <property type="entry name" value="Q_MOTIF"/>
    <property type="match status" value="1"/>
</dbReference>
<keyword evidence="1" id="KW-0547">Nucleotide-binding</keyword>
<dbReference type="InterPro" id="IPR014001">
    <property type="entry name" value="Helicase_ATP-bd"/>
</dbReference>
<feature type="short sequence motif" description="Q motif" evidence="5">
    <location>
        <begin position="3"/>
        <end position="31"/>
    </location>
</feature>
<dbReference type="CDD" id="cd00268">
    <property type="entry name" value="DEADc"/>
    <property type="match status" value="1"/>
</dbReference>
<dbReference type="OrthoDB" id="9805696at2"/>
<dbReference type="GO" id="GO:0003724">
    <property type="term" value="F:RNA helicase activity"/>
    <property type="evidence" value="ECO:0007669"/>
    <property type="project" value="InterPro"/>
</dbReference>
<dbReference type="PROSITE" id="PS51192">
    <property type="entry name" value="HELICASE_ATP_BIND_1"/>
    <property type="match status" value="1"/>
</dbReference>
<comment type="caution">
    <text evidence="10">The sequence shown here is derived from an EMBL/GenBank/DDBJ whole genome shotgun (WGS) entry which is preliminary data.</text>
</comment>
<keyword evidence="11" id="KW-1185">Reference proteome</keyword>
<dbReference type="InterPro" id="IPR044742">
    <property type="entry name" value="DEAD/DEAH_RhlB"/>
</dbReference>
<dbReference type="InterPro" id="IPR050547">
    <property type="entry name" value="DEAD_box_RNA_helicases"/>
</dbReference>
<evidence type="ECO:0000256" key="6">
    <source>
        <dbReference type="SAM" id="MobiDB-lite"/>
    </source>
</evidence>
<evidence type="ECO:0000256" key="2">
    <source>
        <dbReference type="ARBA" id="ARBA00022801"/>
    </source>
</evidence>
<dbReference type="InterPro" id="IPR014014">
    <property type="entry name" value="RNA_helicase_DEAD_Q_motif"/>
</dbReference>
<dbReference type="InterPro" id="IPR001650">
    <property type="entry name" value="Helicase_C-like"/>
</dbReference>
<dbReference type="SMART" id="SM00487">
    <property type="entry name" value="DEXDc"/>
    <property type="match status" value="1"/>
</dbReference>
<dbReference type="GO" id="GO:0005829">
    <property type="term" value="C:cytosol"/>
    <property type="evidence" value="ECO:0007669"/>
    <property type="project" value="TreeGrafter"/>
</dbReference>
<dbReference type="InterPro" id="IPR011545">
    <property type="entry name" value="DEAD/DEAH_box_helicase_dom"/>
</dbReference>
<accession>A0A0L0QPL2</accession>
<dbReference type="GO" id="GO:0005840">
    <property type="term" value="C:ribosome"/>
    <property type="evidence" value="ECO:0007669"/>
    <property type="project" value="TreeGrafter"/>
</dbReference>
<feature type="region of interest" description="Disordered" evidence="6">
    <location>
        <begin position="402"/>
        <end position="436"/>
    </location>
</feature>
<dbReference type="Gene3D" id="3.40.50.300">
    <property type="entry name" value="P-loop containing nucleotide triphosphate hydrolases"/>
    <property type="match status" value="2"/>
</dbReference>
<gene>
    <name evidence="10" type="ORF">AFK71_19320</name>
</gene>
<dbReference type="InterPro" id="IPR027417">
    <property type="entry name" value="P-loop_NTPase"/>
</dbReference>
<sequence length="436" mass="49460">MNNTFQEFPFVPVMEQVIKQLEFQEPTPIQQQVIPAVLDGKSVIGQSKTGSGKSHAFLLPLLNGIDEDKNQVQAVITAPTRELATQLYDEVKKIVRYADKEGKWTAKLLVGGTDKQKMVEKLKQPPKIIVGTPGRILAMVKENAISIYSANSFVIDEADLMLDLGFIQEVDQLLVRCHPDVQILVFSATIPQALQHFFKKYLQHPVHIKIADEISPETMEHRLIYLKHREEATIIAEISKVIQPYLAIIFTNGKEKANELAASLQGKGIEAGLIHGGLSPRERKRVLKEIQNLRYQYIVATDLAARGIDIKGVSHVINAQFPKEEDFYIHRVGRTARAGMEGTAISIYQSEDLPLIKKLEEKGLVFTYVDVRDGEWHAAKPWNQRSLRSKQGTDIDKEAWKRVKKAKKVKPGYKKKLQQEKEAIKKRLSKSKYKKR</sequence>
<dbReference type="GO" id="GO:0005524">
    <property type="term" value="F:ATP binding"/>
    <property type="evidence" value="ECO:0007669"/>
    <property type="project" value="UniProtKB-KW"/>
</dbReference>
<feature type="compositionally biased region" description="Basic residues" evidence="6">
    <location>
        <begin position="402"/>
        <end position="416"/>
    </location>
</feature>